<dbReference type="PANTHER" id="PTHR43767">
    <property type="entry name" value="LONG-CHAIN-FATTY-ACID--COA LIGASE"/>
    <property type="match status" value="1"/>
</dbReference>
<reference evidence="4" key="1">
    <citation type="submission" date="2016-10" db="EMBL/GenBank/DDBJ databases">
        <authorList>
            <person name="Varghese N."/>
            <person name="Submissions S."/>
        </authorList>
    </citation>
    <scope>NUCLEOTIDE SEQUENCE [LARGE SCALE GENOMIC DNA]</scope>
    <source>
        <strain evidence="4">DSM 16477</strain>
    </source>
</reference>
<dbReference type="PANTHER" id="PTHR43767:SF1">
    <property type="entry name" value="NONRIBOSOMAL PEPTIDE SYNTHASE PES1 (EUROFUNG)-RELATED"/>
    <property type="match status" value="1"/>
</dbReference>
<feature type="domain" description="AMP-binding enzyme C-terminal" evidence="2">
    <location>
        <begin position="324"/>
        <end position="395"/>
    </location>
</feature>
<dbReference type="STRING" id="218672.SAMN04489759_101165"/>
<evidence type="ECO:0000313" key="3">
    <source>
        <dbReference type="EMBL" id="SDF01567.1"/>
    </source>
</evidence>
<proteinExistence type="predicted"/>
<gene>
    <name evidence="3" type="ORF">SAMN04489759_101165</name>
</gene>
<evidence type="ECO:0000259" key="1">
    <source>
        <dbReference type="Pfam" id="PF00501"/>
    </source>
</evidence>
<dbReference type="Proteomes" id="UP000199399">
    <property type="component" value="Unassembled WGS sequence"/>
</dbReference>
<evidence type="ECO:0000313" key="4">
    <source>
        <dbReference type="Proteomes" id="UP000199399"/>
    </source>
</evidence>
<dbReference type="Pfam" id="PF13193">
    <property type="entry name" value="AMP-binding_C"/>
    <property type="match status" value="1"/>
</dbReference>
<dbReference type="RefSeq" id="WP_167356354.1">
    <property type="nucleotide sequence ID" value="NZ_FNBP01000001.1"/>
</dbReference>
<dbReference type="AlphaFoldDB" id="A0A1G7HM49"/>
<dbReference type="InterPro" id="IPR025110">
    <property type="entry name" value="AMP-bd_C"/>
</dbReference>
<dbReference type="Gene3D" id="3.30.300.30">
    <property type="match status" value="1"/>
</dbReference>
<sequence>MVAEDRFAWHEAARLFAGEQEIARTADWPSGDGFRALAASPARDALPALAQALGASAPFALSDHPLPKSLNCPPGYFLTLTGGASGHPKAVRRSQASWIASFLVNAERFGLSPSDSVAVLGQLSHSLSLYAVLEALHLGLDTHVLAGQSPRAQAVRMAEVGATLLYATPTQLRLLARAAQNALPSVRLVLCGGGALDAATKAAMQTLCPHAAVYEFYGAAETSFITLSGEATPAGSVGQPYPGVTLRLVDDAGRETSGPGEVWVKSPYLFDGYALGDSADTRRRDGFVTVGEMGELDAAGNLWIRGRRKRMVQIADQTVFPEAVEAVITAQGYVCAVLPRNDALRGQHLVAVIEGKADPVEKAAILSACRAELGALVSPRELLFHPELPLLPSGKTDLRALSVWLEGQS</sequence>
<dbReference type="InterPro" id="IPR045851">
    <property type="entry name" value="AMP-bd_C_sf"/>
</dbReference>
<feature type="domain" description="AMP-dependent synthetase/ligase" evidence="1">
    <location>
        <begin position="76"/>
        <end position="273"/>
    </location>
</feature>
<protein>
    <submittedName>
        <fullName evidence="3">Long-chain acyl-CoA synthetase</fullName>
    </submittedName>
</protein>
<name>A0A1G7HM49_9RHOB</name>
<organism evidence="3 4">
    <name type="scientific">Sulfitobacter delicatus</name>
    <dbReference type="NCBI Taxonomy" id="218672"/>
    <lineage>
        <taxon>Bacteria</taxon>
        <taxon>Pseudomonadati</taxon>
        <taxon>Pseudomonadota</taxon>
        <taxon>Alphaproteobacteria</taxon>
        <taxon>Rhodobacterales</taxon>
        <taxon>Roseobacteraceae</taxon>
        <taxon>Sulfitobacter</taxon>
    </lineage>
</organism>
<dbReference type="Pfam" id="PF00501">
    <property type="entry name" value="AMP-binding"/>
    <property type="match status" value="1"/>
</dbReference>
<dbReference type="InterPro" id="IPR042099">
    <property type="entry name" value="ANL_N_sf"/>
</dbReference>
<dbReference type="InterPro" id="IPR000873">
    <property type="entry name" value="AMP-dep_synth/lig_dom"/>
</dbReference>
<dbReference type="GO" id="GO:0016878">
    <property type="term" value="F:acid-thiol ligase activity"/>
    <property type="evidence" value="ECO:0007669"/>
    <property type="project" value="UniProtKB-ARBA"/>
</dbReference>
<dbReference type="Gene3D" id="3.40.50.12780">
    <property type="entry name" value="N-terminal domain of ligase-like"/>
    <property type="match status" value="1"/>
</dbReference>
<dbReference type="SUPFAM" id="SSF56801">
    <property type="entry name" value="Acetyl-CoA synthetase-like"/>
    <property type="match status" value="1"/>
</dbReference>
<dbReference type="InterPro" id="IPR050237">
    <property type="entry name" value="ATP-dep_AMP-bd_enzyme"/>
</dbReference>
<evidence type="ECO:0000259" key="2">
    <source>
        <dbReference type="Pfam" id="PF13193"/>
    </source>
</evidence>
<dbReference type="EMBL" id="FNBP01000001">
    <property type="protein sequence ID" value="SDF01567.1"/>
    <property type="molecule type" value="Genomic_DNA"/>
</dbReference>
<keyword evidence="4" id="KW-1185">Reference proteome</keyword>
<accession>A0A1G7HM49</accession>